<evidence type="ECO:0000313" key="9">
    <source>
        <dbReference type="EMBL" id="TGG39404.1"/>
    </source>
</evidence>
<feature type="transmembrane region" description="Helical" evidence="8">
    <location>
        <begin position="37"/>
        <end position="57"/>
    </location>
</feature>
<evidence type="ECO:0000256" key="3">
    <source>
        <dbReference type="ARBA" id="ARBA00022448"/>
    </source>
</evidence>
<feature type="transmembrane region" description="Helical" evidence="8">
    <location>
        <begin position="282"/>
        <end position="301"/>
    </location>
</feature>
<dbReference type="GO" id="GO:0005886">
    <property type="term" value="C:plasma membrane"/>
    <property type="evidence" value="ECO:0007669"/>
    <property type="project" value="UniProtKB-SubCell"/>
</dbReference>
<evidence type="ECO:0000256" key="8">
    <source>
        <dbReference type="SAM" id="Phobius"/>
    </source>
</evidence>
<feature type="transmembrane region" description="Helical" evidence="8">
    <location>
        <begin position="14"/>
        <end position="31"/>
    </location>
</feature>
<dbReference type="GeneID" id="82148401"/>
<comment type="subcellular location">
    <subcellularLocation>
        <location evidence="1">Cell membrane</location>
        <topology evidence="1">Multi-pass membrane protein</topology>
    </subcellularLocation>
</comment>
<evidence type="ECO:0000256" key="2">
    <source>
        <dbReference type="ARBA" id="ARBA00009773"/>
    </source>
</evidence>
<protein>
    <submittedName>
        <fullName evidence="9">AI-2E family transporter</fullName>
    </submittedName>
</protein>
<dbReference type="InterPro" id="IPR002549">
    <property type="entry name" value="AI-2E-like"/>
</dbReference>
<dbReference type="PANTHER" id="PTHR21716">
    <property type="entry name" value="TRANSMEMBRANE PROTEIN"/>
    <property type="match status" value="1"/>
</dbReference>
<evidence type="ECO:0000256" key="5">
    <source>
        <dbReference type="ARBA" id="ARBA00022692"/>
    </source>
</evidence>
<evidence type="ECO:0000256" key="4">
    <source>
        <dbReference type="ARBA" id="ARBA00022475"/>
    </source>
</evidence>
<feature type="transmembrane region" description="Helical" evidence="8">
    <location>
        <begin position="257"/>
        <end position="275"/>
    </location>
</feature>
<accession>A0A4Z0V597</accession>
<feature type="transmembrane region" description="Helical" evidence="8">
    <location>
        <begin position="223"/>
        <end position="251"/>
    </location>
</feature>
<keyword evidence="4" id="KW-1003">Cell membrane</keyword>
<keyword evidence="5 8" id="KW-0812">Transmembrane</keyword>
<dbReference type="EMBL" id="SJSA01000001">
    <property type="protein sequence ID" value="TGG39404.1"/>
    <property type="molecule type" value="Genomic_DNA"/>
</dbReference>
<dbReference type="AlphaFoldDB" id="A0A4Z0V597"/>
<dbReference type="PANTHER" id="PTHR21716:SF53">
    <property type="entry name" value="PERMEASE PERM-RELATED"/>
    <property type="match status" value="1"/>
</dbReference>
<evidence type="ECO:0000256" key="7">
    <source>
        <dbReference type="ARBA" id="ARBA00023136"/>
    </source>
</evidence>
<dbReference type="GO" id="GO:0055085">
    <property type="term" value="P:transmembrane transport"/>
    <property type="evidence" value="ECO:0007669"/>
    <property type="project" value="TreeGrafter"/>
</dbReference>
<feature type="transmembrane region" description="Helical" evidence="8">
    <location>
        <begin position="321"/>
        <end position="352"/>
    </location>
</feature>
<proteinExistence type="inferred from homology"/>
<evidence type="ECO:0000256" key="6">
    <source>
        <dbReference type="ARBA" id="ARBA00022989"/>
    </source>
</evidence>
<dbReference type="Proteomes" id="UP000297635">
    <property type="component" value="Unassembled WGS sequence"/>
</dbReference>
<keyword evidence="6 8" id="KW-1133">Transmembrane helix</keyword>
<name>A0A4Z0V597_9BACT</name>
<keyword evidence="7 8" id="KW-0472">Membrane</keyword>
<dbReference type="RefSeq" id="WP_135469935.1">
    <property type="nucleotide sequence ID" value="NZ_CASKCQ010000003.1"/>
</dbReference>
<evidence type="ECO:0000256" key="1">
    <source>
        <dbReference type="ARBA" id="ARBA00004651"/>
    </source>
</evidence>
<comment type="caution">
    <text evidence="9">The sequence shown here is derived from an EMBL/GenBank/DDBJ whole genome shotgun (WGS) entry which is preliminary data.</text>
</comment>
<dbReference type="Pfam" id="PF01594">
    <property type="entry name" value="AI-2E_transport"/>
    <property type="match status" value="1"/>
</dbReference>
<organism evidence="9 10">
    <name type="scientific">Duncaniella freteri</name>
    <dbReference type="NCBI Taxonomy" id="2530391"/>
    <lineage>
        <taxon>Bacteria</taxon>
        <taxon>Pseudomonadati</taxon>
        <taxon>Bacteroidota</taxon>
        <taxon>Bacteroidia</taxon>
        <taxon>Bacteroidales</taxon>
        <taxon>Muribaculaceae</taxon>
        <taxon>Duncaniella</taxon>
    </lineage>
</organism>
<keyword evidence="10" id="KW-1185">Reference proteome</keyword>
<keyword evidence="3" id="KW-0813">Transport</keyword>
<feature type="transmembrane region" description="Helical" evidence="8">
    <location>
        <begin position="162"/>
        <end position="183"/>
    </location>
</feature>
<evidence type="ECO:0000313" key="10">
    <source>
        <dbReference type="Proteomes" id="UP000297635"/>
    </source>
</evidence>
<gene>
    <name evidence="9" type="ORF">EZ315_01270</name>
</gene>
<reference evidence="9 10" key="1">
    <citation type="submission" date="2019-02" db="EMBL/GenBank/DDBJ databases">
        <title>Isolation and identification of novel species under the genus Muribaculum.</title>
        <authorList>
            <person name="Miyake S."/>
            <person name="Ding Y."/>
            <person name="Low A."/>
            <person name="Soh M."/>
            <person name="Seedorf H."/>
        </authorList>
    </citation>
    <scope>NUCLEOTIDE SEQUENCE [LARGE SCALE GENOMIC DNA]</scope>
    <source>
        <strain evidence="9 10">TLL-A3</strain>
    </source>
</reference>
<comment type="similarity">
    <text evidence="2">Belongs to the autoinducer-2 exporter (AI-2E) (TC 2.A.86) family.</text>
</comment>
<feature type="transmembrane region" description="Helical" evidence="8">
    <location>
        <begin position="69"/>
        <end position="94"/>
    </location>
</feature>
<sequence>MSMSYQEPYNLDRTVRLVINCVIFICAVWLVNVLKGVLLPFFVGCLIAYLLEPFVQFNRELLRLRGRVIATLVTLFEMTFFFTMLCYFIFPMIIHESAQMASMLKAYASTELHIPFVPESLHAFLRRYLDFELIASKLSREEWTRMIEDGLSASWSVISGSISFVMSIFSWAIVLLYVVFIMIDYERISKGFRHLVMPKYRKIVFRIARDVKMSMNRYFRGQALVALIVGVLFSIGFLIIGLPMAIVLGMFIGLLNMVPYLQLVSLLPTTVICLVCSVSGDVSFWTLFWECMAIYIIVQAIQDLILTPRIIGKAMSMNPAIIFLSLSIWGTLLGLIGLIIAIPLTTLLLAYYDEYVIRHLESDVSEKDEIC</sequence>